<dbReference type="CDD" id="cd02440">
    <property type="entry name" value="AdoMet_MTases"/>
    <property type="match status" value="1"/>
</dbReference>
<name>A0A928Q2G6_9FIRM</name>
<dbReference type="RefSeq" id="WP_020071710.1">
    <property type="nucleotide sequence ID" value="NZ_SVNY01000002.1"/>
</dbReference>
<dbReference type="Pfam" id="PF13649">
    <property type="entry name" value="Methyltransf_25"/>
    <property type="match status" value="1"/>
</dbReference>
<keyword evidence="1" id="KW-0808">Transferase</keyword>
<dbReference type="InterPro" id="IPR029063">
    <property type="entry name" value="SAM-dependent_MTases_sf"/>
</dbReference>
<organism evidence="3 4">
    <name type="scientific">Faecalispora sporosphaeroides</name>
    <dbReference type="NCBI Taxonomy" id="1549"/>
    <lineage>
        <taxon>Bacteria</taxon>
        <taxon>Bacillati</taxon>
        <taxon>Bacillota</taxon>
        <taxon>Clostridia</taxon>
        <taxon>Eubacteriales</taxon>
        <taxon>Oscillospiraceae</taxon>
        <taxon>Faecalispora</taxon>
    </lineage>
</organism>
<accession>A0A928Q2G6</accession>
<evidence type="ECO:0000259" key="2">
    <source>
        <dbReference type="Pfam" id="PF13649"/>
    </source>
</evidence>
<dbReference type="Proteomes" id="UP000754750">
    <property type="component" value="Unassembled WGS sequence"/>
</dbReference>
<dbReference type="SUPFAM" id="SSF53335">
    <property type="entry name" value="S-adenosyl-L-methionine-dependent methyltransferases"/>
    <property type="match status" value="1"/>
</dbReference>
<dbReference type="Gene3D" id="3.40.50.150">
    <property type="entry name" value="Vaccinia Virus protein VP39"/>
    <property type="match status" value="1"/>
</dbReference>
<comment type="caution">
    <text evidence="3">The sequence shown here is derived from an EMBL/GenBank/DDBJ whole genome shotgun (WGS) entry which is preliminary data.</text>
</comment>
<keyword evidence="3" id="KW-0489">Methyltransferase</keyword>
<dbReference type="EMBL" id="SVNY01000002">
    <property type="protein sequence ID" value="MBE6832903.1"/>
    <property type="molecule type" value="Genomic_DNA"/>
</dbReference>
<feature type="domain" description="Methyltransferase" evidence="2">
    <location>
        <begin position="41"/>
        <end position="136"/>
    </location>
</feature>
<dbReference type="Gene3D" id="2.20.25.110">
    <property type="entry name" value="S-adenosyl-L-methionine-dependent methyltransferases"/>
    <property type="match status" value="1"/>
</dbReference>
<sequence length="256" mass="29182">MSSYSTFAQYYDELTQNVDYAERAEYFCGLLQSLRHPAGLVLDLACGTGSLTLQLKKRGLDVYGADASYEMLTVAQQKAAEAQQEILFLCQPMQKLDLYGTVDTVICALDSINHLTSERDVLAAFRRVSLFLNPGGYFLFDMNTLYKHREVLANHIFLYDTDHVYCVWQNHYEGKTDRVGIHLDFFGKEGALYRRSSEHFYERAYSIEKIGELLHTAGLTLAACYNDCSMEPPRPDSERVVVVARKEPISESEKEH</sequence>
<dbReference type="InterPro" id="IPR041698">
    <property type="entry name" value="Methyltransf_25"/>
</dbReference>
<dbReference type="AlphaFoldDB" id="A0A928Q2G6"/>
<proteinExistence type="predicted"/>
<evidence type="ECO:0000313" key="3">
    <source>
        <dbReference type="EMBL" id="MBE6832903.1"/>
    </source>
</evidence>
<dbReference type="PANTHER" id="PTHR43861">
    <property type="entry name" value="TRANS-ACONITATE 2-METHYLTRANSFERASE-RELATED"/>
    <property type="match status" value="1"/>
</dbReference>
<gene>
    <name evidence="3" type="ORF">E7512_04855</name>
</gene>
<reference evidence="3" key="1">
    <citation type="submission" date="2019-04" db="EMBL/GenBank/DDBJ databases">
        <title>Evolution of Biomass-Degrading Anaerobic Consortia Revealed by Metagenomics.</title>
        <authorList>
            <person name="Peng X."/>
        </authorList>
    </citation>
    <scope>NUCLEOTIDE SEQUENCE</scope>
    <source>
        <strain evidence="3">SIG551</strain>
    </source>
</reference>
<evidence type="ECO:0000256" key="1">
    <source>
        <dbReference type="ARBA" id="ARBA00022679"/>
    </source>
</evidence>
<evidence type="ECO:0000313" key="4">
    <source>
        <dbReference type="Proteomes" id="UP000754750"/>
    </source>
</evidence>
<protein>
    <submittedName>
        <fullName evidence="3">Class I SAM-dependent methyltransferase</fullName>
    </submittedName>
</protein>
<dbReference type="GO" id="GO:0032259">
    <property type="term" value="P:methylation"/>
    <property type="evidence" value="ECO:0007669"/>
    <property type="project" value="UniProtKB-KW"/>
</dbReference>
<dbReference type="GO" id="GO:0008168">
    <property type="term" value="F:methyltransferase activity"/>
    <property type="evidence" value="ECO:0007669"/>
    <property type="project" value="UniProtKB-KW"/>
</dbReference>